<evidence type="ECO:0000313" key="26">
    <source>
        <dbReference type="EnsemblProtists" id="PYU1_T008079"/>
    </source>
</evidence>
<dbReference type="PANTHER" id="PTHR10322:SF23">
    <property type="entry name" value="DNA POLYMERASE DELTA CATALYTIC SUBUNIT"/>
    <property type="match status" value="1"/>
</dbReference>
<evidence type="ECO:0000256" key="13">
    <source>
        <dbReference type="ARBA" id="ARBA00022839"/>
    </source>
</evidence>
<dbReference type="PROSITE" id="PS00116">
    <property type="entry name" value="DNA_POLYMERASE_B"/>
    <property type="match status" value="1"/>
</dbReference>
<name>K3WSY5_GLOUD</name>
<reference evidence="27" key="1">
    <citation type="journal article" date="2010" name="Genome Biol.">
        <title>Genome sequence of the necrotrophic plant pathogen Pythium ultimum reveals original pathogenicity mechanisms and effector repertoire.</title>
        <authorList>
            <person name="Levesque C.A."/>
            <person name="Brouwer H."/>
            <person name="Cano L."/>
            <person name="Hamilton J.P."/>
            <person name="Holt C."/>
            <person name="Huitema E."/>
            <person name="Raffaele S."/>
            <person name="Robideau G.P."/>
            <person name="Thines M."/>
            <person name="Win J."/>
            <person name="Zerillo M.M."/>
            <person name="Beakes G.W."/>
            <person name="Boore J.L."/>
            <person name="Busam D."/>
            <person name="Dumas B."/>
            <person name="Ferriera S."/>
            <person name="Fuerstenberg S.I."/>
            <person name="Gachon C.M."/>
            <person name="Gaulin E."/>
            <person name="Govers F."/>
            <person name="Grenville-Briggs L."/>
            <person name="Horner N."/>
            <person name="Hostetler J."/>
            <person name="Jiang R.H."/>
            <person name="Johnson J."/>
            <person name="Krajaejun T."/>
            <person name="Lin H."/>
            <person name="Meijer H.J."/>
            <person name="Moore B."/>
            <person name="Morris P."/>
            <person name="Phuntmart V."/>
            <person name="Puiu D."/>
            <person name="Shetty J."/>
            <person name="Stajich J.E."/>
            <person name="Tripathy S."/>
            <person name="Wawra S."/>
            <person name="van West P."/>
            <person name="Whitty B.R."/>
            <person name="Coutinho P.M."/>
            <person name="Henrissat B."/>
            <person name="Martin F."/>
            <person name="Thomas P.D."/>
            <person name="Tyler B.M."/>
            <person name="De Vries R.P."/>
            <person name="Kamoun S."/>
            <person name="Yandell M."/>
            <person name="Tisserat N."/>
            <person name="Buell C.R."/>
        </authorList>
    </citation>
    <scope>NUCLEOTIDE SEQUENCE</scope>
    <source>
        <strain evidence="27">DAOM:BR144</strain>
    </source>
</reference>
<dbReference type="VEuPathDB" id="FungiDB:PYU1_G008063"/>
<feature type="domain" description="DNA-directed DNA polymerase family B multifunctional" evidence="22">
    <location>
        <begin position="519"/>
        <end position="953"/>
    </location>
</feature>
<sequence>MKRETGPSASASDAKRPRLVGVAEPTTFADDLQNMAPVATKASAWKRQPVGTLDPRERDLAFQWIDIDMYDGAPLTTNPKAGEPVPGLVANANGTSNQNAAIIRLYGVTEEGNSVMMHVHGVLPYFYVVCPDTFNDAHCGDVRKALEAVLAQRDRDGSDVTRVVGIQVVNDKMSIYGYQFDRAIKLWKVYLSMPSYVPKLRTVLESGLTLPGCEFRSYQTYESNVPFILRFMIDQNINGCNWLEAPRGTYSVRSAAHKKSLCQIEIDIVYNNVVSHAPEGKWSKLAPFRILSFDIECMGRKGHFPEAEQDPVIQIANVLQEQGSDVPILRNVFVLDTCKPIVGAHVMEFEREGELLEKWAAFVREVDPDIVTGYNIDNFDIPYILNRGKALKLQNFNCIGRLANTPAYMEKRTFSSAQYGKSENVKTTVHGRCMFDLLPIMRRSQQLSSYSLNAVSAAFLGQQKEDVPHGIISDLQQGTDDDRHRLAVYCLKDAYLPLRLLDKLSYLVNYIEMARVTGVPIDFLIERGQQIKVYSMLLRKCKNAALVVPTLPRTQGGDDAGYEGATVIDPMKAYYSVPIATLDFASLYPSIMQAYNLCYSTLVAPGDVSKIPEAEFHKSPSGDVFVTSKRKKGILPMILEELLAARKQAKRDMNAATDPMQKAVQNGRQLALKVSANSVYGFTGANVGQLPCIPIASSVTAYGRQLLYRTREEVERVYTVANGYKADAQVVYGDTDSVMVKFGVGTVEEAMPLAEDAARRVSEIFPNPIQLEFEKVYFPYLLMNKKRYAGLLWTKPEKYDKLDSKGLETVRRDNCLLVRRMVESVLRKILIDRDVPGAISYTKHIISDLLQNKIDISLLVITKGLKKTVDQDDYKVKQAHTELAERMRKRDPGSAPALGERIAYVIIDKGKATPLYEKAEDPVFALENNVPIDCDYYLKQQLQNPLERIFEPIIGLSKVKSDLLNGDHTRKRSKPGLKQNSGGMMNFAVKKLKCLGCKAPLNGTGALCRSCIENEADVFTKQLESVNELEHLFARLWTQCQNCQGSLHQDVLCTSRDCPIFYKRIKVQKDLGEAQTGLERFQSVEW</sequence>
<feature type="domain" description="DNA-directed DNA polymerase family B exonuclease" evidence="23">
    <location>
        <begin position="218"/>
        <end position="455"/>
    </location>
</feature>
<comment type="similarity">
    <text evidence="3 20">Belongs to the DNA polymerase type-B family.</text>
</comment>
<dbReference type="OMA" id="CNNCRPR"/>
<keyword evidence="16 20" id="KW-0411">Iron-sulfur</keyword>
<dbReference type="FunFam" id="1.10.287.690:FF:000001">
    <property type="entry name" value="DNA polymerase"/>
    <property type="match status" value="1"/>
</dbReference>
<dbReference type="GO" id="GO:0008270">
    <property type="term" value="F:zinc ion binding"/>
    <property type="evidence" value="ECO:0007669"/>
    <property type="project" value="UniProtKB-KW"/>
</dbReference>
<evidence type="ECO:0000256" key="16">
    <source>
        <dbReference type="ARBA" id="ARBA00023014"/>
    </source>
</evidence>
<dbReference type="GO" id="GO:0006287">
    <property type="term" value="P:base-excision repair, gap-filling"/>
    <property type="evidence" value="ECO:0007669"/>
    <property type="project" value="TreeGrafter"/>
</dbReference>
<keyword evidence="11" id="KW-0378">Hydrolase</keyword>
<keyword evidence="7 20" id="KW-0235">DNA replication</keyword>
<dbReference type="Pfam" id="PF14260">
    <property type="entry name" value="zf-C4pol"/>
    <property type="match status" value="1"/>
</dbReference>
<dbReference type="STRING" id="431595.K3WSY5"/>
<dbReference type="FunFam" id="3.30.420.10:FF:000004">
    <property type="entry name" value="DNA polymerase"/>
    <property type="match status" value="1"/>
</dbReference>
<dbReference type="GO" id="GO:0008296">
    <property type="term" value="F:3'-5'-DNA exonuclease activity"/>
    <property type="evidence" value="ECO:0007669"/>
    <property type="project" value="TreeGrafter"/>
</dbReference>
<dbReference type="HOGENOM" id="CLU_000203_2_0_1"/>
<keyword evidence="8" id="KW-0540">Nuclease</keyword>
<dbReference type="Gene3D" id="1.10.287.690">
    <property type="entry name" value="Helix hairpin bin"/>
    <property type="match status" value="1"/>
</dbReference>
<dbReference type="InterPro" id="IPR025687">
    <property type="entry name" value="Znf-C4pol"/>
</dbReference>
<dbReference type="InterPro" id="IPR042087">
    <property type="entry name" value="DNA_pol_B_thumb"/>
</dbReference>
<dbReference type="GO" id="GO:0045004">
    <property type="term" value="P:DNA replication proofreading"/>
    <property type="evidence" value="ECO:0007669"/>
    <property type="project" value="TreeGrafter"/>
</dbReference>
<dbReference type="SUPFAM" id="SSF56672">
    <property type="entry name" value="DNA/RNA polymerases"/>
    <property type="match status" value="1"/>
</dbReference>
<reference evidence="26" key="3">
    <citation type="submission" date="2015-02" db="UniProtKB">
        <authorList>
            <consortium name="EnsemblProtists"/>
        </authorList>
    </citation>
    <scope>IDENTIFICATION</scope>
    <source>
        <strain evidence="26">DAOM BR144</strain>
    </source>
</reference>
<evidence type="ECO:0000313" key="27">
    <source>
        <dbReference type="Proteomes" id="UP000019132"/>
    </source>
</evidence>
<keyword evidence="17 20" id="KW-0238">DNA-binding</keyword>
<dbReference type="SUPFAM" id="SSF53098">
    <property type="entry name" value="Ribonuclease H-like"/>
    <property type="match status" value="1"/>
</dbReference>
<evidence type="ECO:0000256" key="18">
    <source>
        <dbReference type="ARBA" id="ARBA00023242"/>
    </source>
</evidence>
<dbReference type="Proteomes" id="UP000019132">
    <property type="component" value="Unassembled WGS sequence"/>
</dbReference>
<dbReference type="GO" id="GO:0051539">
    <property type="term" value="F:4 iron, 4 sulfur cluster binding"/>
    <property type="evidence" value="ECO:0007669"/>
    <property type="project" value="UniProtKB-KW"/>
</dbReference>
<keyword evidence="27" id="KW-1185">Reference proteome</keyword>
<reference evidence="27" key="2">
    <citation type="submission" date="2010-04" db="EMBL/GenBank/DDBJ databases">
        <authorList>
            <person name="Buell R."/>
            <person name="Hamilton J."/>
            <person name="Hostetler J."/>
        </authorList>
    </citation>
    <scope>NUCLEOTIDE SEQUENCE [LARGE SCALE GENOMIC DNA]</scope>
    <source>
        <strain evidence="27">DAOM:BR144</strain>
    </source>
</reference>
<dbReference type="FunCoup" id="K3WSY5">
    <property type="interactions" value="461"/>
</dbReference>
<dbReference type="InterPro" id="IPR023211">
    <property type="entry name" value="DNA_pol_palm_dom_sf"/>
</dbReference>
<keyword evidence="4 20" id="KW-0004">4Fe-4S</keyword>
<evidence type="ECO:0000256" key="19">
    <source>
        <dbReference type="ARBA" id="ARBA00049244"/>
    </source>
</evidence>
<evidence type="ECO:0000256" key="4">
    <source>
        <dbReference type="ARBA" id="ARBA00022485"/>
    </source>
</evidence>
<feature type="region of interest" description="Disordered" evidence="21">
    <location>
        <begin position="1"/>
        <end position="20"/>
    </location>
</feature>
<dbReference type="InterPro" id="IPR017964">
    <property type="entry name" value="DNA-dir_DNA_pol_B_CS"/>
</dbReference>
<evidence type="ECO:0000256" key="8">
    <source>
        <dbReference type="ARBA" id="ARBA00022722"/>
    </source>
</evidence>
<dbReference type="GO" id="GO:0006297">
    <property type="term" value="P:nucleotide-excision repair, DNA gap filling"/>
    <property type="evidence" value="ECO:0007669"/>
    <property type="project" value="TreeGrafter"/>
</dbReference>
<evidence type="ECO:0000256" key="20">
    <source>
        <dbReference type="RuleBase" id="RU000442"/>
    </source>
</evidence>
<dbReference type="SMART" id="SM00486">
    <property type="entry name" value="POLBc"/>
    <property type="match status" value="1"/>
</dbReference>
<dbReference type="InterPro" id="IPR050240">
    <property type="entry name" value="DNA_pol_type-B"/>
</dbReference>
<dbReference type="FunFam" id="1.10.132.60:FF:000001">
    <property type="entry name" value="DNA polymerase"/>
    <property type="match status" value="1"/>
</dbReference>
<keyword evidence="13" id="KW-0269">Exonuclease</keyword>
<evidence type="ECO:0000259" key="23">
    <source>
        <dbReference type="Pfam" id="PF03104"/>
    </source>
</evidence>
<dbReference type="PANTHER" id="PTHR10322">
    <property type="entry name" value="DNA POLYMERASE CATALYTIC SUBUNIT"/>
    <property type="match status" value="1"/>
</dbReference>
<evidence type="ECO:0000256" key="21">
    <source>
        <dbReference type="SAM" id="MobiDB-lite"/>
    </source>
</evidence>
<evidence type="ECO:0000256" key="1">
    <source>
        <dbReference type="ARBA" id="ARBA00001966"/>
    </source>
</evidence>
<evidence type="ECO:0000256" key="17">
    <source>
        <dbReference type="ARBA" id="ARBA00023125"/>
    </source>
</evidence>
<evidence type="ECO:0000256" key="9">
    <source>
        <dbReference type="ARBA" id="ARBA00022723"/>
    </source>
</evidence>
<evidence type="ECO:0000256" key="10">
    <source>
        <dbReference type="ARBA" id="ARBA00022771"/>
    </source>
</evidence>
<evidence type="ECO:0000259" key="22">
    <source>
        <dbReference type="Pfam" id="PF00136"/>
    </source>
</evidence>
<comment type="catalytic activity">
    <reaction evidence="19 20">
        <text>DNA(n) + a 2'-deoxyribonucleoside 5'-triphosphate = DNA(n+1) + diphosphate</text>
        <dbReference type="Rhea" id="RHEA:22508"/>
        <dbReference type="Rhea" id="RHEA-COMP:17339"/>
        <dbReference type="Rhea" id="RHEA-COMP:17340"/>
        <dbReference type="ChEBI" id="CHEBI:33019"/>
        <dbReference type="ChEBI" id="CHEBI:61560"/>
        <dbReference type="ChEBI" id="CHEBI:173112"/>
        <dbReference type="EC" id="2.7.7.7"/>
    </reaction>
</comment>
<dbReference type="GO" id="GO:0003677">
    <property type="term" value="F:DNA binding"/>
    <property type="evidence" value="ECO:0007669"/>
    <property type="project" value="UniProtKB-KW"/>
</dbReference>
<dbReference type="Gene3D" id="3.30.342.10">
    <property type="entry name" value="DNA Polymerase, chain B, domain 1"/>
    <property type="match status" value="1"/>
</dbReference>
<dbReference type="eggNOG" id="KOG0969">
    <property type="taxonomic scope" value="Eukaryota"/>
</dbReference>
<evidence type="ECO:0000256" key="5">
    <source>
        <dbReference type="ARBA" id="ARBA00022679"/>
    </source>
</evidence>
<keyword evidence="5 20" id="KW-0808">Transferase</keyword>
<dbReference type="GO" id="GO:0000166">
    <property type="term" value="F:nucleotide binding"/>
    <property type="evidence" value="ECO:0007669"/>
    <property type="project" value="InterPro"/>
</dbReference>
<comment type="subcellular location">
    <subcellularLocation>
        <location evidence="2 20">Nucleus</location>
    </subcellularLocation>
</comment>
<keyword evidence="12 20" id="KW-0862">Zinc</keyword>
<dbReference type="InterPro" id="IPR012337">
    <property type="entry name" value="RNaseH-like_sf"/>
</dbReference>
<dbReference type="InterPro" id="IPR036397">
    <property type="entry name" value="RNaseH_sf"/>
</dbReference>
<dbReference type="Pfam" id="PF00136">
    <property type="entry name" value="DNA_pol_B"/>
    <property type="match status" value="1"/>
</dbReference>
<keyword evidence="9 20" id="KW-0479">Metal-binding</keyword>
<dbReference type="CDD" id="cd05777">
    <property type="entry name" value="DNA_polB_delta_exo"/>
    <property type="match status" value="1"/>
</dbReference>
<evidence type="ECO:0000256" key="6">
    <source>
        <dbReference type="ARBA" id="ARBA00022695"/>
    </source>
</evidence>
<dbReference type="GO" id="GO:0043625">
    <property type="term" value="C:delta DNA polymerase complex"/>
    <property type="evidence" value="ECO:0007669"/>
    <property type="project" value="TreeGrafter"/>
</dbReference>
<evidence type="ECO:0000259" key="24">
    <source>
        <dbReference type="Pfam" id="PF14260"/>
    </source>
</evidence>
<dbReference type="EMBL" id="GL376619">
    <property type="status" value="NOT_ANNOTATED_CDS"/>
    <property type="molecule type" value="Genomic_DNA"/>
</dbReference>
<accession>K3WSY5</accession>
<evidence type="ECO:0000256" key="15">
    <source>
        <dbReference type="ARBA" id="ARBA00023004"/>
    </source>
</evidence>
<dbReference type="EC" id="2.7.7.7" evidence="20"/>
<dbReference type="InterPro" id="IPR006133">
    <property type="entry name" value="DNA-dir_DNA_pol_B_exonuc"/>
</dbReference>
<dbReference type="EnsemblProtists" id="PYU1_T008079">
    <property type="protein sequence ID" value="PYU1_T008079"/>
    <property type="gene ID" value="PYU1_G008063"/>
</dbReference>
<feature type="domain" description="C4-type zinc-finger of DNA polymerase delta" evidence="24">
    <location>
        <begin position="994"/>
        <end position="1064"/>
    </location>
</feature>
<proteinExistence type="inferred from homology"/>
<keyword evidence="10 20" id="KW-0863">Zinc-finger</keyword>
<keyword evidence="6 20" id="KW-0548">Nucleotidyltransferase</keyword>
<evidence type="ECO:0000256" key="14">
    <source>
        <dbReference type="ARBA" id="ARBA00022932"/>
    </source>
</evidence>
<dbReference type="Gene3D" id="1.10.132.60">
    <property type="entry name" value="DNA polymerase family B, C-terminal domain"/>
    <property type="match status" value="1"/>
</dbReference>
<dbReference type="Gene3D" id="3.30.420.10">
    <property type="entry name" value="Ribonuclease H-like superfamily/Ribonuclease H"/>
    <property type="match status" value="1"/>
</dbReference>
<dbReference type="InterPro" id="IPR043502">
    <property type="entry name" value="DNA/RNA_pol_sf"/>
</dbReference>
<dbReference type="InterPro" id="IPR006172">
    <property type="entry name" value="DNA-dir_DNA_pol_B"/>
</dbReference>
<keyword evidence="18 20" id="KW-0539">Nucleus</keyword>
<dbReference type="Gene3D" id="3.90.1600.10">
    <property type="entry name" value="Palm domain of DNA polymerase"/>
    <property type="match status" value="1"/>
</dbReference>
<dbReference type="AlphaFoldDB" id="K3WSY5"/>
<dbReference type="NCBIfam" id="TIGR00592">
    <property type="entry name" value="pol2"/>
    <property type="match status" value="1"/>
</dbReference>
<dbReference type="CDD" id="cd05533">
    <property type="entry name" value="POLBc_delta"/>
    <property type="match status" value="1"/>
</dbReference>
<dbReference type="GO" id="GO:0003887">
    <property type="term" value="F:DNA-directed DNA polymerase activity"/>
    <property type="evidence" value="ECO:0007669"/>
    <property type="project" value="UniProtKB-KW"/>
</dbReference>
<evidence type="ECO:0000256" key="12">
    <source>
        <dbReference type="ARBA" id="ARBA00022833"/>
    </source>
</evidence>
<evidence type="ECO:0000256" key="2">
    <source>
        <dbReference type="ARBA" id="ARBA00004123"/>
    </source>
</evidence>
<organism evidence="26 27">
    <name type="scientific">Globisporangium ultimum (strain ATCC 200006 / CBS 805.95 / DAOM BR144)</name>
    <name type="common">Pythium ultimum</name>
    <dbReference type="NCBI Taxonomy" id="431595"/>
    <lineage>
        <taxon>Eukaryota</taxon>
        <taxon>Sar</taxon>
        <taxon>Stramenopiles</taxon>
        <taxon>Oomycota</taxon>
        <taxon>Peronosporomycetes</taxon>
        <taxon>Pythiales</taxon>
        <taxon>Pythiaceae</taxon>
        <taxon>Globisporangium</taxon>
    </lineage>
</organism>
<dbReference type="InterPro" id="IPR056435">
    <property type="entry name" value="DPOD/Z_N"/>
</dbReference>
<comment type="cofactor">
    <cofactor evidence="1 20">
        <name>[4Fe-4S] cluster</name>
        <dbReference type="ChEBI" id="CHEBI:49883"/>
    </cofactor>
</comment>
<evidence type="ECO:0000256" key="11">
    <source>
        <dbReference type="ARBA" id="ARBA00022801"/>
    </source>
</evidence>
<dbReference type="InterPro" id="IPR006134">
    <property type="entry name" value="DNA-dir_DNA_pol_B_multi_dom"/>
</dbReference>
<feature type="domain" description="DNA polymerase delta/zeta catalytic subunit N-terminal" evidence="25">
    <location>
        <begin position="121"/>
        <end position="197"/>
    </location>
</feature>
<evidence type="ECO:0000256" key="3">
    <source>
        <dbReference type="ARBA" id="ARBA00005755"/>
    </source>
</evidence>
<protein>
    <recommendedName>
        <fullName evidence="20">DNA polymerase</fullName>
        <ecNumber evidence="20">2.7.7.7</ecNumber>
    </recommendedName>
</protein>
<dbReference type="InParanoid" id="K3WSY5"/>
<keyword evidence="15 20" id="KW-0408">Iron</keyword>
<dbReference type="PRINTS" id="PR00106">
    <property type="entry name" value="DNAPOLB"/>
</dbReference>
<evidence type="ECO:0000256" key="7">
    <source>
        <dbReference type="ARBA" id="ARBA00022705"/>
    </source>
</evidence>
<dbReference type="Pfam" id="PF03104">
    <property type="entry name" value="DNA_pol_B_exo1"/>
    <property type="match status" value="1"/>
</dbReference>
<keyword evidence="14 20" id="KW-0239">DNA-directed DNA polymerase</keyword>
<evidence type="ECO:0000259" key="25">
    <source>
        <dbReference type="Pfam" id="PF24055"/>
    </source>
</evidence>
<dbReference type="Pfam" id="PF24055">
    <property type="entry name" value="POL3_N"/>
    <property type="match status" value="1"/>
</dbReference>